<keyword evidence="2" id="KW-0812">Transmembrane</keyword>
<proteinExistence type="predicted"/>
<sequence length="108" mass="12553">MYELVLNYITALAPAASAIIACIVMFVRIITRVREMTCELSHKNEKDLKEAQDVFYAQVSTMKEEIKRITDSNEMAQMKEQYARVMRELEELTKQNAELLAKLETRGY</sequence>
<evidence type="ECO:0000256" key="1">
    <source>
        <dbReference type="SAM" id="Coils"/>
    </source>
</evidence>
<keyword evidence="1" id="KW-0175">Coiled coil</keyword>
<dbReference type="EMBL" id="BK014754">
    <property type="protein sequence ID" value="DAD74203.1"/>
    <property type="molecule type" value="Genomic_DNA"/>
</dbReference>
<evidence type="ECO:0000256" key="2">
    <source>
        <dbReference type="SAM" id="Phobius"/>
    </source>
</evidence>
<feature type="coiled-coil region" evidence="1">
    <location>
        <begin position="75"/>
        <end position="106"/>
    </location>
</feature>
<organism evidence="3">
    <name type="scientific">Herelleviridae sp. ct7M529</name>
    <dbReference type="NCBI Taxonomy" id="2826787"/>
    <lineage>
        <taxon>Viruses</taxon>
        <taxon>Duplodnaviria</taxon>
        <taxon>Heunggongvirae</taxon>
        <taxon>Uroviricota</taxon>
        <taxon>Caudoviricetes</taxon>
        <taxon>Herelleviridae</taxon>
    </lineage>
</organism>
<reference evidence="3" key="1">
    <citation type="journal article" date="2021" name="Proc. Natl. Acad. Sci. U.S.A.">
        <title>A Catalog of Tens of Thousands of Viruses from Human Metagenomes Reveals Hidden Associations with Chronic Diseases.</title>
        <authorList>
            <person name="Tisza M.J."/>
            <person name="Buck C.B."/>
        </authorList>
    </citation>
    <scope>NUCLEOTIDE SEQUENCE</scope>
    <source>
        <strain evidence="3">Ct7M529</strain>
    </source>
</reference>
<feature type="transmembrane region" description="Helical" evidence="2">
    <location>
        <begin position="6"/>
        <end position="27"/>
    </location>
</feature>
<protein>
    <submittedName>
        <fullName evidence="3">Uncharacterized protein</fullName>
    </submittedName>
</protein>
<accession>A0A8S5LWM7</accession>
<keyword evidence="2" id="KW-1133">Transmembrane helix</keyword>
<evidence type="ECO:0000313" key="3">
    <source>
        <dbReference type="EMBL" id="DAD74203.1"/>
    </source>
</evidence>
<name>A0A8S5LWM7_9CAUD</name>
<keyword evidence="2" id="KW-0472">Membrane</keyword>